<evidence type="ECO:0000259" key="3">
    <source>
        <dbReference type="PROSITE" id="PS51698"/>
    </source>
</evidence>
<dbReference type="Proteomes" id="UP000027138">
    <property type="component" value="Unassembled WGS sequence"/>
</dbReference>
<keyword evidence="5" id="KW-1185">Reference proteome</keyword>
<dbReference type="Pfam" id="PF04564">
    <property type="entry name" value="U-box"/>
    <property type="match status" value="1"/>
</dbReference>
<dbReference type="InterPro" id="IPR045210">
    <property type="entry name" value="RING-Ubox_PUB"/>
</dbReference>
<evidence type="ECO:0000313" key="4">
    <source>
        <dbReference type="EMBL" id="KDP24273.1"/>
    </source>
</evidence>
<organism evidence="4 5">
    <name type="scientific">Jatropha curcas</name>
    <name type="common">Barbados nut</name>
    <dbReference type="NCBI Taxonomy" id="180498"/>
    <lineage>
        <taxon>Eukaryota</taxon>
        <taxon>Viridiplantae</taxon>
        <taxon>Streptophyta</taxon>
        <taxon>Embryophyta</taxon>
        <taxon>Tracheophyta</taxon>
        <taxon>Spermatophyta</taxon>
        <taxon>Magnoliopsida</taxon>
        <taxon>eudicotyledons</taxon>
        <taxon>Gunneridae</taxon>
        <taxon>Pentapetalae</taxon>
        <taxon>rosids</taxon>
        <taxon>fabids</taxon>
        <taxon>Malpighiales</taxon>
        <taxon>Euphorbiaceae</taxon>
        <taxon>Crotonoideae</taxon>
        <taxon>Jatropheae</taxon>
        <taxon>Jatropha</taxon>
    </lineage>
</organism>
<evidence type="ECO:0000256" key="1">
    <source>
        <dbReference type="ARBA" id="ARBA00004906"/>
    </source>
</evidence>
<keyword evidence="2" id="KW-0808">Transferase</keyword>
<dbReference type="CDD" id="cd16664">
    <property type="entry name" value="RING-Ubox_PUB"/>
    <property type="match status" value="1"/>
</dbReference>
<reference evidence="4 5" key="1">
    <citation type="journal article" date="2014" name="PLoS ONE">
        <title>Global Analysis of Gene Expression Profiles in Physic Nut (Jatropha curcas L.) Seedlings Exposed to Salt Stress.</title>
        <authorList>
            <person name="Zhang L."/>
            <person name="Zhang C."/>
            <person name="Wu P."/>
            <person name="Chen Y."/>
            <person name="Li M."/>
            <person name="Jiang H."/>
            <person name="Wu G."/>
        </authorList>
    </citation>
    <scope>NUCLEOTIDE SEQUENCE [LARGE SCALE GENOMIC DNA]</scope>
    <source>
        <strain evidence="5">cv. GZQX0401</strain>
        <tissue evidence="4">Young leaves</tissue>
    </source>
</reference>
<evidence type="ECO:0000256" key="2">
    <source>
        <dbReference type="ARBA" id="ARBA00022679"/>
    </source>
</evidence>
<evidence type="ECO:0000313" key="5">
    <source>
        <dbReference type="Proteomes" id="UP000027138"/>
    </source>
</evidence>
<proteinExistence type="predicted"/>
<dbReference type="PANTHER" id="PTHR23315:SF240">
    <property type="entry name" value="U-BOX DOMAIN-CONTAINING PROTEIN 5"/>
    <property type="match status" value="1"/>
</dbReference>
<accession>A0A067JNB2</accession>
<dbReference type="KEGG" id="jcu:105646851"/>
<dbReference type="InterPro" id="IPR003613">
    <property type="entry name" value="Ubox_domain"/>
</dbReference>
<dbReference type="AlphaFoldDB" id="A0A067JNB2"/>
<gene>
    <name evidence="4" type="ORF">JCGZ_26626</name>
</gene>
<feature type="domain" description="U-box" evidence="3">
    <location>
        <begin position="267"/>
        <end position="341"/>
    </location>
</feature>
<sequence>MGTNVDNVVEPLPCLFSFKVHRSMCTELMKLVDRIGKVFPKIEAARPRVSSGIQALCSLNFSIENAMQILQSCCESSKLFLVIIGEDMLSRCQRLRNTFEQRLSHLQDMVPTLLAAEISQIINDLNAAKFMLVSSDEEAGKAMRELILQGVSPSDSVEDPEIKALQIAASCLFIKSPEAIQIEERSIRKQLDKVGHDESTKKILNYLLYLLKKYGNMIMEEQIENPKPEPGGSVGRSEFICSSYGEEEFEIGLEQFEAQIDFLTNYTLPEEFKCPISRRLMFDPVVISSGQTFERVFIQNWFDEGNEICPRTKVKLAHLSFTPNTAMKELISKWCEKYGVIIPDPSMEVFDWLDVRSMSFASSCSSMSEIHCHDPYLGP</sequence>
<dbReference type="GO" id="GO:0004842">
    <property type="term" value="F:ubiquitin-protein transferase activity"/>
    <property type="evidence" value="ECO:0007669"/>
    <property type="project" value="InterPro"/>
</dbReference>
<dbReference type="SMART" id="SM00504">
    <property type="entry name" value="Ubox"/>
    <property type="match status" value="1"/>
</dbReference>
<dbReference type="UniPathway" id="UPA00143"/>
<dbReference type="PANTHER" id="PTHR23315">
    <property type="entry name" value="U BOX DOMAIN-CONTAINING"/>
    <property type="match status" value="1"/>
</dbReference>
<protein>
    <recommendedName>
        <fullName evidence="3">U-box domain-containing protein</fullName>
    </recommendedName>
</protein>
<comment type="pathway">
    <text evidence="1">Protein modification; protein ubiquitination.</text>
</comment>
<dbReference type="SUPFAM" id="SSF57850">
    <property type="entry name" value="RING/U-box"/>
    <property type="match status" value="1"/>
</dbReference>
<dbReference type="Gene3D" id="3.30.40.10">
    <property type="entry name" value="Zinc/RING finger domain, C3HC4 (zinc finger)"/>
    <property type="match status" value="1"/>
</dbReference>
<name>A0A067JNB2_JATCU</name>
<dbReference type="EMBL" id="KK915128">
    <property type="protein sequence ID" value="KDP24273.1"/>
    <property type="molecule type" value="Genomic_DNA"/>
</dbReference>
<dbReference type="GO" id="GO:0016567">
    <property type="term" value="P:protein ubiquitination"/>
    <property type="evidence" value="ECO:0007669"/>
    <property type="project" value="UniProtKB-UniPathway"/>
</dbReference>
<dbReference type="InterPro" id="IPR013083">
    <property type="entry name" value="Znf_RING/FYVE/PHD"/>
</dbReference>
<dbReference type="PROSITE" id="PS51698">
    <property type="entry name" value="U_BOX"/>
    <property type="match status" value="1"/>
</dbReference>
<dbReference type="OrthoDB" id="10064100at2759"/>